<feature type="transmembrane region" description="Helical" evidence="6">
    <location>
        <begin position="75"/>
        <end position="94"/>
    </location>
</feature>
<accession>A0A165YNY5</accession>
<feature type="transmembrane region" description="Helical" evidence="6">
    <location>
        <begin position="252"/>
        <end position="270"/>
    </location>
</feature>
<comment type="subcellular location">
    <subcellularLocation>
        <location evidence="1">Cell membrane</location>
        <topology evidence="1">Multi-pass membrane protein</topology>
    </subcellularLocation>
</comment>
<evidence type="ECO:0000256" key="5">
    <source>
        <dbReference type="ARBA" id="ARBA00023136"/>
    </source>
</evidence>
<feature type="transmembrane region" description="Helical" evidence="6">
    <location>
        <begin position="219"/>
        <end position="240"/>
    </location>
</feature>
<evidence type="ECO:0000256" key="1">
    <source>
        <dbReference type="ARBA" id="ARBA00004651"/>
    </source>
</evidence>
<dbReference type="SUPFAM" id="SSF103481">
    <property type="entry name" value="Multidrug resistance efflux transporter EmrE"/>
    <property type="match status" value="2"/>
</dbReference>
<dbReference type="InterPro" id="IPR037185">
    <property type="entry name" value="EmrE-like"/>
</dbReference>
<feature type="domain" description="EamA" evidence="7">
    <location>
        <begin position="12"/>
        <end position="143"/>
    </location>
</feature>
<organism evidence="8 9">
    <name type="scientific">Pseudovibrio axinellae</name>
    <dbReference type="NCBI Taxonomy" id="989403"/>
    <lineage>
        <taxon>Bacteria</taxon>
        <taxon>Pseudomonadati</taxon>
        <taxon>Pseudomonadota</taxon>
        <taxon>Alphaproteobacteria</taxon>
        <taxon>Hyphomicrobiales</taxon>
        <taxon>Stappiaceae</taxon>
        <taxon>Pseudovibrio</taxon>
    </lineage>
</organism>
<dbReference type="AlphaFoldDB" id="A0A165YNY5"/>
<dbReference type="PATRIC" id="fig|989403.3.peg.2712"/>
<feature type="transmembrane region" description="Helical" evidence="6">
    <location>
        <begin position="44"/>
        <end position="63"/>
    </location>
</feature>
<keyword evidence="5 6" id="KW-0472">Membrane</keyword>
<feature type="transmembrane region" description="Helical" evidence="6">
    <location>
        <begin position="186"/>
        <end position="207"/>
    </location>
</feature>
<comment type="caution">
    <text evidence="8">The sequence shown here is derived from an EMBL/GenBank/DDBJ whole genome shotgun (WGS) entry which is preliminary data.</text>
</comment>
<sequence length="307" mass="33178">MPFLGSFYGKPMLLLVLTTLMWSGNAVASQLAVGHVSPMVVVFLRWAIVAALMSMIAWGELVASWKAIRPHLHSVSLMAAFGFSGFNGLFYLAAHNTTALNMGILQGSIPMIVVLGAYFLYGARVTLVQFIGILLTLLGVFVVASQGSLAVLLNLHINPGDALMLIAAVFYAGYTLALRNRPKVPALAFFAVMAYVAALVSIPMLAIEYSQETLVWPSFQGWLVILYIAICPSFLAQIFYIRGVELIGPNRAGVFVNLVPVFASAMAIILLGEVFAFYHGLALALVLGGIWIAEKFAWEKQFKKAGG</sequence>
<proteinExistence type="predicted"/>
<keyword evidence="4 6" id="KW-1133">Transmembrane helix</keyword>
<dbReference type="Pfam" id="PF00892">
    <property type="entry name" value="EamA"/>
    <property type="match status" value="2"/>
</dbReference>
<evidence type="ECO:0000256" key="6">
    <source>
        <dbReference type="SAM" id="Phobius"/>
    </source>
</evidence>
<evidence type="ECO:0000256" key="2">
    <source>
        <dbReference type="ARBA" id="ARBA00022475"/>
    </source>
</evidence>
<evidence type="ECO:0000259" key="7">
    <source>
        <dbReference type="Pfam" id="PF00892"/>
    </source>
</evidence>
<feature type="transmembrane region" description="Helical" evidence="6">
    <location>
        <begin position="162"/>
        <end position="179"/>
    </location>
</feature>
<gene>
    <name evidence="8" type="ORF">PsAD2_02545</name>
</gene>
<keyword evidence="3 6" id="KW-0812">Transmembrane</keyword>
<evidence type="ECO:0000256" key="3">
    <source>
        <dbReference type="ARBA" id="ARBA00022692"/>
    </source>
</evidence>
<keyword evidence="2" id="KW-1003">Cell membrane</keyword>
<dbReference type="STRING" id="989403.SAMN05421798_101496"/>
<dbReference type="InterPro" id="IPR000620">
    <property type="entry name" value="EamA_dom"/>
</dbReference>
<protein>
    <submittedName>
        <fullName evidence="8">Putative DMT superfamily transporter inner membrane protein</fullName>
    </submittedName>
</protein>
<evidence type="ECO:0000256" key="4">
    <source>
        <dbReference type="ARBA" id="ARBA00022989"/>
    </source>
</evidence>
<feature type="transmembrane region" description="Helical" evidence="6">
    <location>
        <begin position="133"/>
        <end position="156"/>
    </location>
</feature>
<dbReference type="InterPro" id="IPR050638">
    <property type="entry name" value="AA-Vitamin_Transporters"/>
</dbReference>
<evidence type="ECO:0000313" key="8">
    <source>
        <dbReference type="EMBL" id="KZL19026.1"/>
    </source>
</evidence>
<feature type="transmembrane region" description="Helical" evidence="6">
    <location>
        <begin position="100"/>
        <end position="121"/>
    </location>
</feature>
<name>A0A165YNY5_9HYPH</name>
<dbReference type="PANTHER" id="PTHR32322:SF18">
    <property type="entry name" value="S-ADENOSYLMETHIONINE_S-ADENOSYLHOMOCYSTEINE TRANSPORTER"/>
    <property type="match status" value="1"/>
</dbReference>
<reference evidence="8 9" key="1">
    <citation type="journal article" date="2016" name="Front. Microbiol.">
        <title>Comparative Genomic Analysis Reveals a Diverse Repertoire of Genes Involved in Prokaryote-Eukaryote Interactions within the Pseudovibrio Genus.</title>
        <authorList>
            <person name="Romano S."/>
            <person name="Fernandez-Guerra A."/>
            <person name="Reen F.J."/>
            <person name="Glockner F.O."/>
            <person name="Crowley S.P."/>
            <person name="O'Sullivan O."/>
            <person name="Cotter P.D."/>
            <person name="Adams C."/>
            <person name="Dobson A.D."/>
            <person name="O'Gara F."/>
        </authorList>
    </citation>
    <scope>NUCLEOTIDE SEQUENCE [LARGE SCALE GENOMIC DNA]</scope>
    <source>
        <strain evidence="8 9">Ad2</strain>
    </source>
</reference>
<feature type="transmembrane region" description="Helical" evidence="6">
    <location>
        <begin position="276"/>
        <end position="293"/>
    </location>
</feature>
<dbReference type="EMBL" id="LMCB01000017">
    <property type="protein sequence ID" value="KZL19026.1"/>
    <property type="molecule type" value="Genomic_DNA"/>
</dbReference>
<dbReference type="Proteomes" id="UP000076577">
    <property type="component" value="Unassembled WGS sequence"/>
</dbReference>
<evidence type="ECO:0000313" key="9">
    <source>
        <dbReference type="Proteomes" id="UP000076577"/>
    </source>
</evidence>
<dbReference type="GO" id="GO:0005886">
    <property type="term" value="C:plasma membrane"/>
    <property type="evidence" value="ECO:0007669"/>
    <property type="project" value="UniProtKB-SubCell"/>
</dbReference>
<dbReference type="PANTHER" id="PTHR32322">
    <property type="entry name" value="INNER MEMBRANE TRANSPORTER"/>
    <property type="match status" value="1"/>
</dbReference>
<feature type="domain" description="EamA" evidence="7">
    <location>
        <begin position="159"/>
        <end position="292"/>
    </location>
</feature>
<keyword evidence="9" id="KW-1185">Reference proteome</keyword>